<evidence type="ECO:0000313" key="4">
    <source>
        <dbReference type="Proteomes" id="UP000249700"/>
    </source>
</evidence>
<evidence type="ECO:0000313" key="3">
    <source>
        <dbReference type="EMBL" id="RAR59617.1"/>
    </source>
</evidence>
<dbReference type="AlphaFoldDB" id="A0A328XJF6"/>
<evidence type="ECO:0000256" key="1">
    <source>
        <dbReference type="SAM" id="MobiDB-lite"/>
    </source>
</evidence>
<reference evidence="3 4" key="1">
    <citation type="submission" date="2018-06" db="EMBL/GenBank/DDBJ databases">
        <title>Comparative analysis of microorganisms from saline springs in Andes Mountain Range, Colombia.</title>
        <authorList>
            <person name="Rubin E."/>
        </authorList>
    </citation>
    <scope>NUCLEOTIDE SEQUENCE [LARGE SCALE GENOMIC DNA]</scope>
    <source>
        <strain evidence="3 4">USBA-857</strain>
    </source>
</reference>
<feature type="signal peptide" evidence="2">
    <location>
        <begin position="1"/>
        <end position="22"/>
    </location>
</feature>
<proteinExistence type="predicted"/>
<name>A0A328XJF6_9GAMM</name>
<feature type="compositionally biased region" description="Low complexity" evidence="1">
    <location>
        <begin position="81"/>
        <end position="95"/>
    </location>
</feature>
<protein>
    <recommendedName>
        <fullName evidence="5">Outer membrane protein</fullName>
    </recommendedName>
</protein>
<dbReference type="OrthoDB" id="6174533at2"/>
<comment type="caution">
    <text evidence="3">The sequence shown here is derived from an EMBL/GenBank/DDBJ whole genome shotgun (WGS) entry which is preliminary data.</text>
</comment>
<keyword evidence="2" id="KW-0732">Signal</keyword>
<evidence type="ECO:0000256" key="2">
    <source>
        <dbReference type="SAM" id="SignalP"/>
    </source>
</evidence>
<feature type="region of interest" description="Disordered" evidence="1">
    <location>
        <begin position="72"/>
        <end position="95"/>
    </location>
</feature>
<organism evidence="3 4">
    <name type="scientific">Onishia taeanensis</name>
    <dbReference type="NCBI Taxonomy" id="284577"/>
    <lineage>
        <taxon>Bacteria</taxon>
        <taxon>Pseudomonadati</taxon>
        <taxon>Pseudomonadota</taxon>
        <taxon>Gammaproteobacteria</taxon>
        <taxon>Oceanospirillales</taxon>
        <taxon>Halomonadaceae</taxon>
        <taxon>Onishia</taxon>
    </lineage>
</organism>
<dbReference type="EMBL" id="QLSX01000009">
    <property type="protein sequence ID" value="RAR59617.1"/>
    <property type="molecule type" value="Genomic_DNA"/>
</dbReference>
<sequence length="95" mass="10059">MKRQLTLAALVAAAVLPMAAQASVATERALDVNQAAPEQVQFSASKQSVDDFRVNEASAGLAEARQSLLAQQARHTDFSRQAQAEALSHAQAATR</sequence>
<dbReference type="Proteomes" id="UP000249700">
    <property type="component" value="Unassembled WGS sequence"/>
</dbReference>
<evidence type="ECO:0008006" key="5">
    <source>
        <dbReference type="Google" id="ProtNLM"/>
    </source>
</evidence>
<accession>A0A328XJF6</accession>
<gene>
    <name evidence="3" type="ORF">BCL93_109176</name>
</gene>
<dbReference type="RefSeq" id="WP_112055722.1">
    <property type="nucleotide sequence ID" value="NZ_QLSX01000009.1"/>
</dbReference>
<feature type="chain" id="PRO_5016316893" description="Outer membrane protein" evidence="2">
    <location>
        <begin position="23"/>
        <end position="95"/>
    </location>
</feature>